<comment type="caution">
    <text evidence="1">The sequence shown here is derived from an EMBL/GenBank/DDBJ whole genome shotgun (WGS) entry which is preliminary data.</text>
</comment>
<dbReference type="RefSeq" id="WP_281044867.1">
    <property type="nucleotide sequence ID" value="NZ_JARYGZ010000001.1"/>
</dbReference>
<dbReference type="EMBL" id="JARYGZ010000001">
    <property type="protein sequence ID" value="MDH7639606.1"/>
    <property type="molecule type" value="Genomic_DNA"/>
</dbReference>
<gene>
    <name evidence="1" type="ORF">QGN17_12785</name>
</gene>
<organism evidence="1 2">
    <name type="scientific">Sphingomonas oryzagri</name>
    <dbReference type="NCBI Taxonomy" id="3042314"/>
    <lineage>
        <taxon>Bacteria</taxon>
        <taxon>Pseudomonadati</taxon>
        <taxon>Pseudomonadota</taxon>
        <taxon>Alphaproteobacteria</taxon>
        <taxon>Sphingomonadales</taxon>
        <taxon>Sphingomonadaceae</taxon>
        <taxon>Sphingomonas</taxon>
    </lineage>
</organism>
<dbReference type="Proteomes" id="UP001160625">
    <property type="component" value="Unassembled WGS sequence"/>
</dbReference>
<keyword evidence="2" id="KW-1185">Reference proteome</keyword>
<sequence length="130" mass="13974">MIEAITAVARTDAVAIAVAAGANARRTIEGRTKRLRWLDALRAANGEPLPIDDEERDERILEDSRARIRAALDTIEELHGFESEADETLVEAEEAPVSAGAIAALIRSRRDAALGAQAHFHAAAIQQILG</sequence>
<name>A0ABT6N4R7_9SPHN</name>
<proteinExistence type="predicted"/>
<reference evidence="1" key="1">
    <citation type="submission" date="2023-04" db="EMBL/GenBank/DDBJ databases">
        <title>Sphingomonas sp. MAHUQ-71 isolated from rice field.</title>
        <authorList>
            <person name="Huq M.A."/>
        </authorList>
    </citation>
    <scope>NUCLEOTIDE SEQUENCE</scope>
    <source>
        <strain evidence="1">MAHUQ-71</strain>
    </source>
</reference>
<protein>
    <submittedName>
        <fullName evidence="1">Uncharacterized protein</fullName>
    </submittedName>
</protein>
<accession>A0ABT6N4R7</accession>
<evidence type="ECO:0000313" key="1">
    <source>
        <dbReference type="EMBL" id="MDH7639606.1"/>
    </source>
</evidence>
<evidence type="ECO:0000313" key="2">
    <source>
        <dbReference type="Proteomes" id="UP001160625"/>
    </source>
</evidence>